<protein>
    <recommendedName>
        <fullName evidence="3">F5/8 type C domain-containing protein</fullName>
    </recommendedName>
</protein>
<dbReference type="Proteomes" id="UP000252355">
    <property type="component" value="Unassembled WGS sequence"/>
</dbReference>
<reference evidence="1 2" key="1">
    <citation type="submission" date="2018-05" db="EMBL/GenBank/DDBJ databases">
        <title>A metagenomic window into the 2 km-deep terrestrial subsurface aquifer revealed taxonomically and functionally diverse microbial community comprising novel uncultured bacterial lineages.</title>
        <authorList>
            <person name="Kadnikov V.V."/>
            <person name="Mardanov A.V."/>
            <person name="Beletsky A.V."/>
            <person name="Banks D."/>
            <person name="Pimenov N.V."/>
            <person name="Frank Y.A."/>
            <person name="Karnachuk O.V."/>
            <person name="Ravin N.V."/>
        </authorList>
    </citation>
    <scope>NUCLEOTIDE SEQUENCE [LARGE SCALE GENOMIC DNA]</scope>
    <source>
        <strain evidence="1">BY5</strain>
    </source>
</reference>
<evidence type="ECO:0000313" key="2">
    <source>
        <dbReference type="Proteomes" id="UP000252355"/>
    </source>
</evidence>
<evidence type="ECO:0000313" key="1">
    <source>
        <dbReference type="EMBL" id="RCK80069.1"/>
    </source>
</evidence>
<dbReference type="InterPro" id="IPR008979">
    <property type="entry name" value="Galactose-bd-like_sf"/>
</dbReference>
<organism evidence="1 2">
    <name type="scientific">Candidatus Ozemobacter sibiricus</name>
    <dbReference type="NCBI Taxonomy" id="2268124"/>
    <lineage>
        <taxon>Bacteria</taxon>
        <taxon>Candidatus Ozemobacteria</taxon>
        <taxon>Candidatus Ozemobacterales</taxon>
        <taxon>Candidatus Ozemobacteraceae</taxon>
        <taxon>Candidatus Ozemobacter</taxon>
    </lineage>
</organism>
<evidence type="ECO:0008006" key="3">
    <source>
        <dbReference type="Google" id="ProtNLM"/>
    </source>
</evidence>
<dbReference type="Gene3D" id="2.60.120.260">
    <property type="entry name" value="Galactose-binding domain-like"/>
    <property type="match status" value="2"/>
</dbReference>
<dbReference type="EMBL" id="QOQW01000008">
    <property type="protein sequence ID" value="RCK80069.1"/>
    <property type="molecule type" value="Genomic_DNA"/>
</dbReference>
<proteinExistence type="predicted"/>
<dbReference type="AlphaFoldDB" id="A0A367ZQP3"/>
<name>A0A367ZQP3_9BACT</name>
<comment type="caution">
    <text evidence="1">The sequence shown here is derived from an EMBL/GenBank/DDBJ whole genome shotgun (WGS) entry which is preliminary data.</text>
</comment>
<gene>
    <name evidence="1" type="ORF">OZSIB_3573</name>
</gene>
<sequence>MKRRGMFLVESLVALGILAVVVGSLLQGVTSGVQGAQQGRQQMQAGVIAEAVAEEIRMVSASGTWGTHVWVPFGSASGAVRLVADGRWYELSASTVPAAPDPTNFTVTYRAVPLGPASLATHLEIKFPPIATPPASCTATGLIASASVSRLTAPNLVDCATDTLWNPGPIKPGSYALTFWREFWRPPHGIHPGYWEIRPFSFYRYYCIYASSTNWPFCWELQCSNDPSGGWTTIDRRSDVYCVAGWNKFQITPLDSPNRRYFRLVISDYEGAGLSLGEVYFPRSTDPVPGEPHVPPPPNFVASASVHPSSANRLVDGSTGHPWNPPGHIPPVGDPYVLDFDMDPEQDIQVEKYRLFCDNTFFPTQWTLYGSFGSDTFTLDTGATTTWQANSWATFTCDLVATISSMRLVVASWSGSALKINEIEFIQPPPPPPPATFVPPDTPFRRLAAANVDDANADRLVDNVPDSFWNTGLLPPPVDSPERYVIDLTASFPFIAREYTMFCQAKNTPRAWTLDGRRPSGSWYRLDTRSNETWPGEGWRSFTFPDPPATEPASYAAYRMTITAYNGDGVSIAEFDFPHKYVLASDTRVFAPGTLLQVEVRVQPRGTTDPAEGAWLRFLVGRRGAE</sequence>
<dbReference type="SUPFAM" id="SSF49785">
    <property type="entry name" value="Galactose-binding domain-like"/>
    <property type="match status" value="1"/>
</dbReference>
<accession>A0A367ZQP3</accession>